<evidence type="ECO:0000256" key="1">
    <source>
        <dbReference type="SAM" id="MobiDB-lite"/>
    </source>
</evidence>
<protein>
    <submittedName>
        <fullName evidence="2">Uncharacterized protein</fullName>
    </submittedName>
</protein>
<comment type="caution">
    <text evidence="2">The sequence shown here is derived from an EMBL/GenBank/DDBJ whole genome shotgun (WGS) entry which is preliminary data.</text>
</comment>
<evidence type="ECO:0000313" key="2">
    <source>
        <dbReference type="EMBL" id="PNH10722.1"/>
    </source>
</evidence>
<evidence type="ECO:0000313" key="3">
    <source>
        <dbReference type="Proteomes" id="UP000236333"/>
    </source>
</evidence>
<reference evidence="2 3" key="1">
    <citation type="journal article" date="2017" name="Mol. Biol. Evol.">
        <title>The 4-celled Tetrabaena socialis nuclear genome reveals the essential components for genetic control of cell number at the origin of multicellularity in the volvocine lineage.</title>
        <authorList>
            <person name="Featherston J."/>
            <person name="Arakaki Y."/>
            <person name="Hanschen E.R."/>
            <person name="Ferris P.J."/>
            <person name="Michod R.E."/>
            <person name="Olson B.J.S.C."/>
            <person name="Nozaki H."/>
            <person name="Durand P.M."/>
        </authorList>
    </citation>
    <scope>NUCLEOTIDE SEQUENCE [LARGE SCALE GENOMIC DNA]</scope>
    <source>
        <strain evidence="2 3">NIES-571</strain>
    </source>
</reference>
<dbReference type="EMBL" id="PGGS01000048">
    <property type="protein sequence ID" value="PNH10722.1"/>
    <property type="molecule type" value="Genomic_DNA"/>
</dbReference>
<accession>A0A2J8ADY9</accession>
<dbReference type="SUPFAM" id="SSF81923">
    <property type="entry name" value="Double Clp-N motif"/>
    <property type="match status" value="1"/>
</dbReference>
<dbReference type="Gene3D" id="1.10.1780.10">
    <property type="entry name" value="Clp, N-terminal domain"/>
    <property type="match status" value="2"/>
</dbReference>
<sequence length="241" mass="25902">MRALAPRLAASRPTPVVVSLCRCPSAVGPSRSLGSSHHAATPRSGGASASGQSQRCRSVIRRVAAAMPAVDEDVGVSNAAEAVVQYAINLARASETYEVHSWMLVLGILKYESCTAAHVLKGLGLEDLYGAWHEVLWALHVCDGLKARSFTTEIKFADRAFKVITGATDFAEWHGKDTMYSEDLLVALAAGGVLDGLFPDLNLSFERVRKAVEKQTGRRYSLPDEGDEETAVALVSEDVFL</sequence>
<organism evidence="2 3">
    <name type="scientific">Tetrabaena socialis</name>
    <dbReference type="NCBI Taxonomy" id="47790"/>
    <lineage>
        <taxon>Eukaryota</taxon>
        <taxon>Viridiplantae</taxon>
        <taxon>Chlorophyta</taxon>
        <taxon>core chlorophytes</taxon>
        <taxon>Chlorophyceae</taxon>
        <taxon>CS clade</taxon>
        <taxon>Chlamydomonadales</taxon>
        <taxon>Tetrabaenaceae</taxon>
        <taxon>Tetrabaena</taxon>
    </lineage>
</organism>
<gene>
    <name evidence="2" type="ORF">TSOC_002496</name>
</gene>
<dbReference type="Proteomes" id="UP000236333">
    <property type="component" value="Unassembled WGS sequence"/>
</dbReference>
<feature type="compositionally biased region" description="Low complexity" evidence="1">
    <location>
        <begin position="44"/>
        <end position="53"/>
    </location>
</feature>
<name>A0A2J8ADY9_9CHLO</name>
<dbReference type="OrthoDB" id="531720at2759"/>
<dbReference type="AlphaFoldDB" id="A0A2J8ADY9"/>
<proteinExistence type="predicted"/>
<keyword evidence="3" id="KW-1185">Reference proteome</keyword>
<dbReference type="InterPro" id="IPR036628">
    <property type="entry name" value="Clp_N_dom_sf"/>
</dbReference>
<feature type="region of interest" description="Disordered" evidence="1">
    <location>
        <begin position="28"/>
        <end position="53"/>
    </location>
</feature>